<keyword evidence="6" id="KW-1185">Reference proteome</keyword>
<dbReference type="Gene3D" id="1.25.40.10">
    <property type="entry name" value="Tetratricopeptide repeat domain"/>
    <property type="match status" value="2"/>
</dbReference>
<name>D3Q4M1_STANL</name>
<dbReference type="GO" id="GO:0000160">
    <property type="term" value="P:phosphorelay signal transduction system"/>
    <property type="evidence" value="ECO:0007669"/>
    <property type="project" value="InterPro"/>
</dbReference>
<dbReference type="SUPFAM" id="SSF48452">
    <property type="entry name" value="TPR-like"/>
    <property type="match status" value="2"/>
</dbReference>
<sequence>MAVLGPVRVCVGGVPVEVSAGRVRLLLARLALARGRVVTAEVLIEELWGGERLSDAVNTLQALVSRLRKVVGASAVELVGGGYRLAAAVDAERFEELAARGRRELGAGEVAAALVSVDAALGLWRGPALGDLADVGFVRAAAGRLAEARLRAVEDRFEAALRLGRHGDVLGELAGAVAEHPVRERLAALRIRALYEVGQQSEALAAYERVRAELGERFGVDPGAELRRVHVAMLRGELEPLLERPKPVPGRLPAQLTSFGGRDAELATLAGALAEARLVTVVGPGGVGKTRLAVEAAGRLDAHERGRVWFVPLAGAAGDVGGAVLGVLGAERVRPGGGKGLDQLVELIGPEAAVLVLDNCEHVVADAADFAGALLERLPLLTILATSREPLAITGEALCRLEPLGLPSGVAMAAESAAVRLFVERARAVRPGFALDETTAGPVVDICRRLDGLPLALELAAARLRAMPLTEIVSRLDDRFRLLASGSRTALPRHRTLAGVVEWSWELLTGPEQLLAARLSIFPGGATVAALEEVASDETVPVGEVVYVLGSLVEKSLVHWDGQRYRMLETIRSFAGERLDDAEGFGARFTRYFAAVAEEQEPRLRLAEQLDALRWFDTEYDNLVAALRAAIDGRVADVAARLVGAVQWYWHTMRFDARSDGFVAEVLDFGEALPDHSRAALALSWMLTDDTSAADPERLRSAIEDCVSTGALERYPTLLFLTAPMAYFMGQVELAERLLRGAEERSQPWSAGIAAWARSVFRADQGDWAGAAALRLRALRQYETAGDRVGLAFILGRVAQDHALRGEHDEAIAALQRCVVLAAEISSAEEISYRSRLGAQRSRAGDADGARRELDVALRQAIERGQPQLRIEPLVGLADLHRRAGEADRADALLAELETLVRGLAGAEQTAAAVIAPVRMALRLDTGDAKAAETLPVVAATGTLARDLAAPAAELLARLRFRDGDPEGAAVALGMSQVIRGVLDRGDPELRALTDALVARLGADGYAAAFQRGAELPRDEALRRVGTF</sequence>
<dbReference type="PANTHER" id="PTHR47691">
    <property type="entry name" value="REGULATOR-RELATED"/>
    <property type="match status" value="1"/>
</dbReference>
<dbReference type="CDD" id="cd15831">
    <property type="entry name" value="BTAD"/>
    <property type="match status" value="1"/>
</dbReference>
<evidence type="ECO:0000256" key="2">
    <source>
        <dbReference type="ARBA" id="ARBA00023125"/>
    </source>
</evidence>
<dbReference type="PANTHER" id="PTHR47691:SF3">
    <property type="entry name" value="HTH-TYPE TRANSCRIPTIONAL REGULATOR RV0890C-RELATED"/>
    <property type="match status" value="1"/>
</dbReference>
<evidence type="ECO:0000256" key="1">
    <source>
        <dbReference type="ARBA" id="ARBA00005820"/>
    </source>
</evidence>
<dbReference type="InterPro" id="IPR036388">
    <property type="entry name" value="WH-like_DNA-bd_sf"/>
</dbReference>
<keyword evidence="2 3" id="KW-0238">DNA-binding</keyword>
<dbReference type="GO" id="GO:0003677">
    <property type="term" value="F:DNA binding"/>
    <property type="evidence" value="ECO:0007669"/>
    <property type="project" value="UniProtKB-UniRule"/>
</dbReference>
<dbReference type="Pfam" id="PF00486">
    <property type="entry name" value="Trans_reg_C"/>
    <property type="match status" value="1"/>
</dbReference>
<dbReference type="Pfam" id="PF03704">
    <property type="entry name" value="BTAD"/>
    <property type="match status" value="1"/>
</dbReference>
<feature type="DNA-binding region" description="OmpR/PhoB-type" evidence="3">
    <location>
        <begin position="1"/>
        <end position="87"/>
    </location>
</feature>
<evidence type="ECO:0000259" key="4">
    <source>
        <dbReference type="PROSITE" id="PS51755"/>
    </source>
</evidence>
<dbReference type="InterPro" id="IPR001867">
    <property type="entry name" value="OmpR/PhoB-type_DNA-bd"/>
</dbReference>
<evidence type="ECO:0000256" key="3">
    <source>
        <dbReference type="PROSITE-ProRule" id="PRU01091"/>
    </source>
</evidence>
<dbReference type="KEGG" id="sna:Snas_0466"/>
<protein>
    <submittedName>
        <fullName evidence="5">Transcriptional regulator, winged helix family</fullName>
    </submittedName>
</protein>
<dbReference type="Gene3D" id="1.10.10.10">
    <property type="entry name" value="Winged helix-like DNA-binding domain superfamily/Winged helix DNA-binding domain"/>
    <property type="match status" value="1"/>
</dbReference>
<dbReference type="AlphaFoldDB" id="D3Q4M1"/>
<feature type="domain" description="OmpR/PhoB-type" evidence="4">
    <location>
        <begin position="1"/>
        <end position="87"/>
    </location>
</feature>
<dbReference type="SUPFAM" id="SSF46894">
    <property type="entry name" value="C-terminal effector domain of the bipartite response regulators"/>
    <property type="match status" value="1"/>
</dbReference>
<dbReference type="STRING" id="446470.Snas_0466"/>
<organism evidence="5 6">
    <name type="scientific">Stackebrandtia nassauensis (strain DSM 44728 / CIP 108903 / NRRL B-16338 / NBRC 102104 / LLR-40K-21)</name>
    <dbReference type="NCBI Taxonomy" id="446470"/>
    <lineage>
        <taxon>Bacteria</taxon>
        <taxon>Bacillati</taxon>
        <taxon>Actinomycetota</taxon>
        <taxon>Actinomycetes</taxon>
        <taxon>Glycomycetales</taxon>
        <taxon>Glycomycetaceae</taxon>
        <taxon>Stackebrandtia</taxon>
    </lineage>
</organism>
<accession>D3Q4M1</accession>
<evidence type="ECO:0000313" key="6">
    <source>
        <dbReference type="Proteomes" id="UP000000844"/>
    </source>
</evidence>
<gene>
    <name evidence="5" type="ordered locus">Snas_0466</name>
</gene>
<dbReference type="SUPFAM" id="SSF52540">
    <property type="entry name" value="P-loop containing nucleoside triphosphate hydrolases"/>
    <property type="match status" value="1"/>
</dbReference>
<dbReference type="InterPro" id="IPR016032">
    <property type="entry name" value="Sig_transdc_resp-reg_C-effctor"/>
</dbReference>
<dbReference type="eggNOG" id="COG3903">
    <property type="taxonomic scope" value="Bacteria"/>
</dbReference>
<evidence type="ECO:0000313" key="5">
    <source>
        <dbReference type="EMBL" id="ADD40181.1"/>
    </source>
</evidence>
<dbReference type="GO" id="GO:0006355">
    <property type="term" value="P:regulation of DNA-templated transcription"/>
    <property type="evidence" value="ECO:0007669"/>
    <property type="project" value="InterPro"/>
</dbReference>
<dbReference type="InterPro" id="IPR027417">
    <property type="entry name" value="P-loop_NTPase"/>
</dbReference>
<dbReference type="PROSITE" id="PS51755">
    <property type="entry name" value="OMPR_PHOB"/>
    <property type="match status" value="1"/>
</dbReference>
<dbReference type="Proteomes" id="UP000000844">
    <property type="component" value="Chromosome"/>
</dbReference>
<proteinExistence type="inferred from homology"/>
<dbReference type="eggNOG" id="COG3629">
    <property type="taxonomic scope" value="Bacteria"/>
</dbReference>
<dbReference type="SMART" id="SM01043">
    <property type="entry name" value="BTAD"/>
    <property type="match status" value="1"/>
</dbReference>
<dbReference type="EMBL" id="CP001778">
    <property type="protein sequence ID" value="ADD40181.1"/>
    <property type="molecule type" value="Genomic_DNA"/>
</dbReference>
<dbReference type="InterPro" id="IPR005158">
    <property type="entry name" value="BTAD"/>
</dbReference>
<dbReference type="InterPro" id="IPR011990">
    <property type="entry name" value="TPR-like_helical_dom_sf"/>
</dbReference>
<reference evidence="5 6" key="1">
    <citation type="journal article" date="2009" name="Stand. Genomic Sci.">
        <title>Complete genome sequence of Stackebrandtia nassauensis type strain (LLR-40K-21).</title>
        <authorList>
            <person name="Munk C."/>
            <person name="Lapidus A."/>
            <person name="Copeland A."/>
            <person name="Jando M."/>
            <person name="Mayilraj S."/>
            <person name="Glavina Del Rio T."/>
            <person name="Nolan M."/>
            <person name="Chen F."/>
            <person name="Lucas S."/>
            <person name="Tice H."/>
            <person name="Cheng J.F."/>
            <person name="Han C."/>
            <person name="Detter J.C."/>
            <person name="Bruce D."/>
            <person name="Goodwin L."/>
            <person name="Chain P."/>
            <person name="Pitluck S."/>
            <person name="Goker M."/>
            <person name="Ovchinikova G."/>
            <person name="Pati A."/>
            <person name="Ivanova N."/>
            <person name="Mavromatis K."/>
            <person name="Chen A."/>
            <person name="Palaniappan K."/>
            <person name="Land M."/>
            <person name="Hauser L."/>
            <person name="Chang Y.J."/>
            <person name="Jeffries C.D."/>
            <person name="Bristow J."/>
            <person name="Eisen J.A."/>
            <person name="Markowitz V."/>
            <person name="Hugenholtz P."/>
            <person name="Kyrpides N.C."/>
            <person name="Klenk H.P."/>
        </authorList>
    </citation>
    <scope>NUCLEOTIDE SEQUENCE [LARGE SCALE GENOMIC DNA]</scope>
    <source>
        <strain evidence="6">DSM 44728 / CIP 108903 / NRRL B-16338 / NBRC 102104 / LLR-40K-21</strain>
    </source>
</reference>
<dbReference type="SMART" id="SM00862">
    <property type="entry name" value="Trans_reg_C"/>
    <property type="match status" value="1"/>
</dbReference>
<dbReference type="Gene3D" id="3.40.50.300">
    <property type="entry name" value="P-loop containing nucleotide triphosphate hydrolases"/>
    <property type="match status" value="1"/>
</dbReference>
<comment type="similarity">
    <text evidence="1">Belongs to the AfsR/DnrI/RedD regulatory family.</text>
</comment>
<dbReference type="HOGENOM" id="CLU_004665_1_3_11"/>